<dbReference type="SUPFAM" id="SSF54292">
    <property type="entry name" value="2Fe-2S ferredoxin-like"/>
    <property type="match status" value="1"/>
</dbReference>
<feature type="domain" description="2Fe-2S ferredoxin-type" evidence="14">
    <location>
        <begin position="9"/>
        <end position="89"/>
    </location>
</feature>
<dbReference type="SUPFAM" id="SSF53706">
    <property type="entry name" value="Formate dehydrogenase/DMSO reductase, domains 1-3"/>
    <property type="match status" value="1"/>
</dbReference>
<evidence type="ECO:0000256" key="11">
    <source>
        <dbReference type="ARBA" id="ARBA00047712"/>
    </source>
</evidence>
<evidence type="ECO:0000259" key="14">
    <source>
        <dbReference type="PROSITE" id="PS51085"/>
    </source>
</evidence>
<dbReference type="Pfam" id="PF13510">
    <property type="entry name" value="Fer2_4"/>
    <property type="match status" value="1"/>
</dbReference>
<dbReference type="PANTHER" id="PTHR43105">
    <property type="entry name" value="RESPIRATORY NITRATE REDUCTASE"/>
    <property type="match status" value="1"/>
</dbReference>
<feature type="compositionally biased region" description="Low complexity" evidence="13">
    <location>
        <begin position="796"/>
        <end position="805"/>
    </location>
</feature>
<evidence type="ECO:0000256" key="5">
    <source>
        <dbReference type="ARBA" id="ARBA00022719"/>
    </source>
</evidence>
<dbReference type="SUPFAM" id="SSF50692">
    <property type="entry name" value="ADC-like"/>
    <property type="match status" value="1"/>
</dbReference>
<comment type="catalytic activity">
    <reaction evidence="11 12">
        <text>a quinone + NADH + 5 H(+)(in) = a quinol + NAD(+) + 4 H(+)(out)</text>
        <dbReference type="Rhea" id="RHEA:57888"/>
        <dbReference type="ChEBI" id="CHEBI:15378"/>
        <dbReference type="ChEBI" id="CHEBI:24646"/>
        <dbReference type="ChEBI" id="CHEBI:57540"/>
        <dbReference type="ChEBI" id="CHEBI:57945"/>
        <dbReference type="ChEBI" id="CHEBI:132124"/>
    </reaction>
</comment>
<dbReference type="EMBL" id="CADCSY010000065">
    <property type="protein sequence ID" value="CAA9236289.1"/>
    <property type="molecule type" value="Genomic_DNA"/>
</dbReference>
<evidence type="ECO:0000256" key="7">
    <source>
        <dbReference type="ARBA" id="ARBA00022967"/>
    </source>
</evidence>
<evidence type="ECO:0000259" key="16">
    <source>
        <dbReference type="PROSITE" id="PS51839"/>
    </source>
</evidence>
<evidence type="ECO:0000313" key="17">
    <source>
        <dbReference type="EMBL" id="CAA9236289.1"/>
    </source>
</evidence>
<dbReference type="InterPro" id="IPR009010">
    <property type="entry name" value="Asp_de-COase-like_dom_sf"/>
</dbReference>
<comment type="similarity">
    <text evidence="2 12">Belongs to the complex I 75 kDa subunit family.</text>
</comment>
<dbReference type="InterPro" id="IPR006656">
    <property type="entry name" value="Mopterin_OxRdtase"/>
</dbReference>
<organism evidence="17">
    <name type="scientific">uncultured Acidimicrobiales bacterium</name>
    <dbReference type="NCBI Taxonomy" id="310071"/>
    <lineage>
        <taxon>Bacteria</taxon>
        <taxon>Bacillati</taxon>
        <taxon>Actinomycetota</taxon>
        <taxon>Acidimicrobiia</taxon>
        <taxon>Acidimicrobiales</taxon>
        <taxon>environmental samples</taxon>
    </lineage>
</organism>
<comment type="cofactor">
    <cofactor evidence="12">
        <name>[2Fe-2S] cluster</name>
        <dbReference type="ChEBI" id="CHEBI:190135"/>
    </cofactor>
    <text evidence="12">Binds 1 [2Fe-2S] cluster per subunit.</text>
</comment>
<dbReference type="NCBIfam" id="TIGR01973">
    <property type="entry name" value="NuoG"/>
    <property type="match status" value="1"/>
</dbReference>
<dbReference type="CDD" id="cd00207">
    <property type="entry name" value="fer2"/>
    <property type="match status" value="1"/>
</dbReference>
<dbReference type="Gene3D" id="3.10.20.740">
    <property type="match status" value="1"/>
</dbReference>
<dbReference type="GO" id="GO:0051539">
    <property type="term" value="F:4 iron, 4 sulfur cluster binding"/>
    <property type="evidence" value="ECO:0007669"/>
    <property type="project" value="UniProtKB-KW"/>
</dbReference>
<dbReference type="GO" id="GO:0046872">
    <property type="term" value="F:metal ion binding"/>
    <property type="evidence" value="ECO:0007669"/>
    <property type="project" value="UniProtKB-UniRule"/>
</dbReference>
<keyword evidence="5 12" id="KW-0874">Quinone</keyword>
<evidence type="ECO:0000256" key="3">
    <source>
        <dbReference type="ARBA" id="ARBA00022485"/>
    </source>
</evidence>
<dbReference type="FunFam" id="3.10.20.740:FF:000001">
    <property type="entry name" value="NADH-quinone oxidoreductase subunit G"/>
    <property type="match status" value="1"/>
</dbReference>
<dbReference type="EC" id="7.1.1.-" evidence="12"/>
<evidence type="ECO:0000256" key="8">
    <source>
        <dbReference type="ARBA" id="ARBA00023004"/>
    </source>
</evidence>
<dbReference type="GO" id="GO:0008137">
    <property type="term" value="F:NADH dehydrogenase (ubiquinone) activity"/>
    <property type="evidence" value="ECO:0007669"/>
    <property type="project" value="UniProtKB-UniRule"/>
</dbReference>
<dbReference type="SUPFAM" id="SSF54862">
    <property type="entry name" value="4Fe-4S ferredoxins"/>
    <property type="match status" value="1"/>
</dbReference>
<dbReference type="InterPro" id="IPR054351">
    <property type="entry name" value="NADH_UbQ_OxRdtase_ferredoxin"/>
</dbReference>
<dbReference type="InterPro" id="IPR019574">
    <property type="entry name" value="NADH_UbQ_OxRdtase_Gsu_4Fe4S-bd"/>
</dbReference>
<dbReference type="Gene3D" id="3.40.228.10">
    <property type="entry name" value="Dimethylsulfoxide Reductase, domain 2"/>
    <property type="match status" value="1"/>
</dbReference>
<keyword evidence="10 12" id="KW-0520">NAD</keyword>
<dbReference type="PROSITE" id="PS51839">
    <property type="entry name" value="4FE4S_HC3"/>
    <property type="match status" value="1"/>
</dbReference>
<evidence type="ECO:0000256" key="2">
    <source>
        <dbReference type="ARBA" id="ARBA00005404"/>
    </source>
</evidence>
<keyword evidence="6 12" id="KW-0479">Metal-binding</keyword>
<dbReference type="PIRSF" id="PIRSF036643">
    <property type="entry name" value="FDH_alpha"/>
    <property type="match status" value="1"/>
</dbReference>
<feature type="domain" description="4Fe-4S His(Cys)3-ligated-type" evidence="16">
    <location>
        <begin position="89"/>
        <end position="128"/>
    </location>
</feature>
<dbReference type="Gene3D" id="3.40.50.740">
    <property type="match status" value="2"/>
</dbReference>
<dbReference type="PROSITE" id="PS00642">
    <property type="entry name" value="COMPLEX1_75K_2"/>
    <property type="match status" value="1"/>
</dbReference>
<gene>
    <name evidence="17" type="ORF">AVDCRST_MAG20-1493</name>
</gene>
<evidence type="ECO:0000256" key="1">
    <source>
        <dbReference type="ARBA" id="ARBA00001966"/>
    </source>
</evidence>
<keyword evidence="17" id="KW-0830">Ubiquinone</keyword>
<evidence type="ECO:0000259" key="15">
    <source>
        <dbReference type="PROSITE" id="PS51669"/>
    </source>
</evidence>
<dbReference type="Gene3D" id="3.30.70.20">
    <property type="match status" value="1"/>
</dbReference>
<dbReference type="PROSITE" id="PS51669">
    <property type="entry name" value="4FE4S_MOW_BIS_MGD"/>
    <property type="match status" value="1"/>
</dbReference>
<keyword evidence="8 12" id="KW-0408">Iron</keyword>
<sequence length="962" mass="100158">MSEQTEVKTTVSITIDGRTVEAQPGELLIAAAERAGTYIPRFCYHPRMEPVGMCRMCIVEVDTGRGPALQPSCMIPVAEGMTVATESPVTKKAQDGVLEFLLINHPLDCPVCDKGGECPLQDQTLAFGPGESRFVEEKRHYAKPIPLSDLVYMDRERCILCDRCTRFSKEVAGDPLITFINRGNATEVNTFPDDPFASYFSGNTVQICPVGALLARPYRFKARPWDLDQVESTCTACAVGCRMAVQSSSNTLVRHLGIDVDPVNWGWLCDKGRFDFEAVNAEERLRAPLVRKGDELVETSWSEALTAVAEGLGAARDRHGASSLAVLGGARLANEDAYVWSKLARTVLGTDNVDAQLGDGLPAAAVLGLPRATIDAACAAGTVILLGPDIKEELPVLYLRLRDAVVHKGLRLVELSPTETSLSRLAAASLRHRPGEVAQLMGALLSGGRGAGPEVAEAASLLGDGPVVCVLGRASLAESPDSAVAAAATLLEARPGSTFLSALRRGNVHGALDMGLAPGILPGRVTLADGRDWFTSAWGSLPEAEGLDATGTLTAAAAGEIRGLVLLGADPLSDFPDRDLARRGLAAAGFVVAVDAFLTDSSRLADVVLPAAIFGERDGTTTNLEGRISRLNQKVTAPGSARVDWMIAVELASRMGADLGVESLEEIWDEIERCAPSHAGLTSDRLRTAEALDGLLPAATLDVETEGPPPTMSQVDEPGSNAAASQGMDHLPGNVQTEESALGSGTGSGPGPEGAGGADSMAAAFGAQGDTADYGEGTTPAEGGGEAEAIARTADAATEGTTVGEPSGGGTEGAAEERRAPRTIRFARPGGPGGPPRLDSYSLRLVASRRLYDAGTFVAHSPSLAPLAVGAPLRVNPADLERLGLTSGSRIRLSSSRTTLVLVAEADLGVPRGTAALVFNQPGRGAADLIDATTAVTDVRLETLAEASPVGSRSSRREASGG</sequence>
<evidence type="ECO:0000256" key="13">
    <source>
        <dbReference type="SAM" id="MobiDB-lite"/>
    </source>
</evidence>
<dbReference type="Pfam" id="PF22117">
    <property type="entry name" value="Fer4_Nqo3"/>
    <property type="match status" value="1"/>
</dbReference>
<evidence type="ECO:0000256" key="10">
    <source>
        <dbReference type="ARBA" id="ARBA00023027"/>
    </source>
</evidence>
<reference evidence="17" key="1">
    <citation type="submission" date="2020-02" db="EMBL/GenBank/DDBJ databases">
        <authorList>
            <person name="Meier V. D."/>
        </authorList>
    </citation>
    <scope>NUCLEOTIDE SEQUENCE</scope>
    <source>
        <strain evidence="17">AVDCRST_MAG20</strain>
    </source>
</reference>
<dbReference type="InterPro" id="IPR006963">
    <property type="entry name" value="Mopterin_OxRdtase_4Fe-4S_dom"/>
</dbReference>
<keyword evidence="9 12" id="KW-0411">Iron-sulfur</keyword>
<comment type="cofactor">
    <cofactor evidence="1 12">
        <name>[4Fe-4S] cluster</name>
        <dbReference type="ChEBI" id="CHEBI:49883"/>
    </cofactor>
</comment>
<dbReference type="InterPro" id="IPR006657">
    <property type="entry name" value="MoPterin_dinucl-bd_dom"/>
</dbReference>
<dbReference type="PROSITE" id="PS51085">
    <property type="entry name" value="2FE2S_FER_2"/>
    <property type="match status" value="1"/>
</dbReference>
<dbReference type="GO" id="GO:0048038">
    <property type="term" value="F:quinone binding"/>
    <property type="evidence" value="ECO:0007669"/>
    <property type="project" value="UniProtKB-UniRule"/>
</dbReference>
<dbReference type="InterPro" id="IPR010228">
    <property type="entry name" value="NADH_UbQ_OxRdtase_Gsu"/>
</dbReference>
<dbReference type="GO" id="GO:0043546">
    <property type="term" value="F:molybdopterin cofactor binding"/>
    <property type="evidence" value="ECO:0007669"/>
    <property type="project" value="InterPro"/>
</dbReference>
<keyword evidence="17" id="KW-0560">Oxidoreductase</keyword>
<protein>
    <recommendedName>
        <fullName evidence="12">NADH-quinone oxidoreductase</fullName>
        <ecNumber evidence="12">7.1.1.-</ecNumber>
    </recommendedName>
</protein>
<dbReference type="InterPro" id="IPR036010">
    <property type="entry name" value="2Fe-2S_ferredoxin-like_sf"/>
</dbReference>
<keyword evidence="4 12" id="KW-0001">2Fe-2S</keyword>
<dbReference type="PROSITE" id="PS00643">
    <property type="entry name" value="COMPLEX1_75K_3"/>
    <property type="match status" value="1"/>
</dbReference>
<dbReference type="GO" id="GO:0042773">
    <property type="term" value="P:ATP synthesis coupled electron transport"/>
    <property type="evidence" value="ECO:0007669"/>
    <property type="project" value="InterPro"/>
</dbReference>
<dbReference type="GO" id="GO:0003954">
    <property type="term" value="F:NADH dehydrogenase activity"/>
    <property type="evidence" value="ECO:0007669"/>
    <property type="project" value="TreeGrafter"/>
</dbReference>
<feature type="region of interest" description="Disordered" evidence="13">
    <location>
        <begin position="796"/>
        <end position="837"/>
    </location>
</feature>
<evidence type="ECO:0000256" key="9">
    <source>
        <dbReference type="ARBA" id="ARBA00023014"/>
    </source>
</evidence>
<name>A0A6J4HY52_9ACTN</name>
<feature type="domain" description="4Fe-4S Mo/W bis-MGD-type" evidence="15">
    <location>
        <begin position="227"/>
        <end position="283"/>
    </location>
</feature>
<comment type="function">
    <text evidence="12">NDH-1 shuttles electrons from NADH, via FMN and iron-sulfur (Fe-S) centers, to quinones in the respiratory chain. Couples the redox reaction to proton translocation (for every two electrons transferred, four hydrogen ions are translocated across the cytoplasmic membrane), and thus conserves the redox energy in a proton gradient.</text>
</comment>
<evidence type="ECO:0000256" key="6">
    <source>
        <dbReference type="ARBA" id="ARBA00022723"/>
    </source>
</evidence>
<proteinExistence type="inferred from homology"/>
<dbReference type="PROSITE" id="PS00641">
    <property type="entry name" value="COMPLEX1_75K_1"/>
    <property type="match status" value="1"/>
</dbReference>
<evidence type="ECO:0000256" key="12">
    <source>
        <dbReference type="RuleBase" id="RU003525"/>
    </source>
</evidence>
<dbReference type="GO" id="GO:0016020">
    <property type="term" value="C:membrane"/>
    <property type="evidence" value="ECO:0007669"/>
    <property type="project" value="InterPro"/>
</dbReference>
<dbReference type="InterPro" id="IPR050123">
    <property type="entry name" value="Prok_molybdopt-oxidoreductase"/>
</dbReference>
<feature type="compositionally biased region" description="Gly residues" evidence="13">
    <location>
        <begin position="744"/>
        <end position="757"/>
    </location>
</feature>
<evidence type="ECO:0000256" key="4">
    <source>
        <dbReference type="ARBA" id="ARBA00022714"/>
    </source>
</evidence>
<dbReference type="SMART" id="SM00926">
    <property type="entry name" value="Molybdop_Fe4S4"/>
    <property type="match status" value="1"/>
</dbReference>
<dbReference type="Gene3D" id="2.20.25.90">
    <property type="entry name" value="ADC-like domains"/>
    <property type="match status" value="1"/>
</dbReference>
<dbReference type="InterPro" id="IPR000283">
    <property type="entry name" value="NADH_UbQ_OxRdtase_75kDa_su_CS"/>
</dbReference>
<dbReference type="PANTHER" id="PTHR43105:SF12">
    <property type="entry name" value="NADH-QUINONE OXIDOREDUCTASE SUBUNIT G"/>
    <property type="match status" value="1"/>
</dbReference>
<dbReference type="Pfam" id="PF00384">
    <property type="entry name" value="Molybdopterin"/>
    <property type="match status" value="1"/>
</dbReference>
<accession>A0A6J4HY52</accession>
<dbReference type="Pfam" id="PF10588">
    <property type="entry name" value="NADH-G_4Fe-4S_3"/>
    <property type="match status" value="1"/>
</dbReference>
<dbReference type="AlphaFoldDB" id="A0A6J4HY52"/>
<dbReference type="Pfam" id="PF04879">
    <property type="entry name" value="Molybdop_Fe4S4"/>
    <property type="match status" value="1"/>
</dbReference>
<keyword evidence="7 12" id="KW-1278">Translocase</keyword>
<dbReference type="GO" id="GO:0051537">
    <property type="term" value="F:2 iron, 2 sulfur cluster binding"/>
    <property type="evidence" value="ECO:0007669"/>
    <property type="project" value="UniProtKB-UniRule"/>
</dbReference>
<dbReference type="Gene3D" id="2.40.40.20">
    <property type="match status" value="1"/>
</dbReference>
<keyword evidence="3 12" id="KW-0004">4Fe-4S</keyword>
<dbReference type="Pfam" id="PF01568">
    <property type="entry name" value="Molydop_binding"/>
    <property type="match status" value="1"/>
</dbReference>
<dbReference type="InterPro" id="IPR001041">
    <property type="entry name" value="2Fe-2S_ferredoxin-type"/>
</dbReference>
<feature type="region of interest" description="Disordered" evidence="13">
    <location>
        <begin position="701"/>
        <end position="761"/>
    </location>
</feature>
<dbReference type="SMART" id="SM00929">
    <property type="entry name" value="NADH-G_4Fe-4S_3"/>
    <property type="match status" value="1"/>
</dbReference>